<keyword evidence="1" id="KW-1133">Transmembrane helix</keyword>
<evidence type="ECO:0000313" key="2">
    <source>
        <dbReference type="EMBL" id="KAA8567481.1"/>
    </source>
</evidence>
<evidence type="ECO:0000313" key="3">
    <source>
        <dbReference type="Proteomes" id="UP000322873"/>
    </source>
</evidence>
<proteinExistence type="predicted"/>
<feature type="transmembrane region" description="Helical" evidence="1">
    <location>
        <begin position="38"/>
        <end position="58"/>
    </location>
</feature>
<name>A0A5M9JDX3_MONFR</name>
<dbReference type="AlphaFoldDB" id="A0A5M9JDX3"/>
<dbReference type="Proteomes" id="UP000322873">
    <property type="component" value="Unassembled WGS sequence"/>
</dbReference>
<protein>
    <submittedName>
        <fullName evidence="2">Uncharacterized protein</fullName>
    </submittedName>
</protein>
<evidence type="ECO:0000256" key="1">
    <source>
        <dbReference type="SAM" id="Phobius"/>
    </source>
</evidence>
<sequence length="102" mass="11470">MSSSTALLPGGSNRKNDHPIFLRACHSPWLSVSQKSLVFLRGSLATYLLVSSLLILHFELEVKKNRLASCLRPFQHRVCLANSVRLDRLHLDLHAPLLSTQQ</sequence>
<gene>
    <name evidence="2" type="ORF">EYC84_010492</name>
</gene>
<organism evidence="2 3">
    <name type="scientific">Monilinia fructicola</name>
    <name type="common">Brown rot fungus</name>
    <name type="synonym">Ciboria fructicola</name>
    <dbReference type="NCBI Taxonomy" id="38448"/>
    <lineage>
        <taxon>Eukaryota</taxon>
        <taxon>Fungi</taxon>
        <taxon>Dikarya</taxon>
        <taxon>Ascomycota</taxon>
        <taxon>Pezizomycotina</taxon>
        <taxon>Leotiomycetes</taxon>
        <taxon>Helotiales</taxon>
        <taxon>Sclerotiniaceae</taxon>
        <taxon>Monilinia</taxon>
    </lineage>
</organism>
<keyword evidence="1" id="KW-0812">Transmembrane</keyword>
<keyword evidence="1" id="KW-0472">Membrane</keyword>
<keyword evidence="3" id="KW-1185">Reference proteome</keyword>
<accession>A0A5M9JDX3</accession>
<dbReference type="EMBL" id="VICG01000011">
    <property type="protein sequence ID" value="KAA8567481.1"/>
    <property type="molecule type" value="Genomic_DNA"/>
</dbReference>
<reference evidence="2 3" key="1">
    <citation type="submission" date="2019-06" db="EMBL/GenBank/DDBJ databases">
        <title>Genome Sequence of the Brown Rot Fungal Pathogen Monilinia fructicola.</title>
        <authorList>
            <person name="De Miccolis Angelini R.M."/>
            <person name="Landi L."/>
            <person name="Abate D."/>
            <person name="Pollastro S."/>
            <person name="Romanazzi G."/>
            <person name="Faretra F."/>
        </authorList>
    </citation>
    <scope>NUCLEOTIDE SEQUENCE [LARGE SCALE GENOMIC DNA]</scope>
    <source>
        <strain evidence="2 3">Mfrc123</strain>
    </source>
</reference>
<dbReference type="VEuPathDB" id="FungiDB:MFRU_040g00170"/>
<comment type="caution">
    <text evidence="2">The sequence shown here is derived from an EMBL/GenBank/DDBJ whole genome shotgun (WGS) entry which is preliminary data.</text>
</comment>